<gene>
    <name evidence="1" type="ORF">KUV23_10825</name>
</gene>
<dbReference type="EMBL" id="JAHVHP010000002">
    <property type="protein sequence ID" value="MBY5951469.1"/>
    <property type="molecule type" value="Genomic_DNA"/>
</dbReference>
<keyword evidence="2" id="KW-1185">Reference proteome</keyword>
<evidence type="ECO:0008006" key="3">
    <source>
        <dbReference type="Google" id="ProtNLM"/>
    </source>
</evidence>
<reference evidence="1 2" key="1">
    <citation type="submission" date="2021-06" db="EMBL/GenBank/DDBJ databases">
        <title>44 bacteria genomes isolated from Dapeng, Shenzhen.</title>
        <authorList>
            <person name="Zheng W."/>
            <person name="Yu S."/>
            <person name="Huang Y."/>
        </authorList>
    </citation>
    <scope>NUCLEOTIDE SEQUENCE [LARGE SCALE GENOMIC DNA]</scope>
    <source>
        <strain evidence="1 2">DP5N14-6</strain>
    </source>
</reference>
<dbReference type="RefSeq" id="WP_166669345.1">
    <property type="nucleotide sequence ID" value="NZ_JAHVHP010000002.1"/>
</dbReference>
<name>A0ABS7N560_9BACT</name>
<protein>
    <recommendedName>
        <fullName evidence="3">Bacteriocin-type signal sequence-containing protein</fullName>
    </recommendedName>
</protein>
<accession>A0ABS7N560</accession>
<dbReference type="Proteomes" id="UP000766609">
    <property type="component" value="Unassembled WGS sequence"/>
</dbReference>
<organism evidence="1 2">
    <name type="scientific">Algoriphagus marincola</name>
    <dbReference type="NCBI Taxonomy" id="264027"/>
    <lineage>
        <taxon>Bacteria</taxon>
        <taxon>Pseudomonadati</taxon>
        <taxon>Bacteroidota</taxon>
        <taxon>Cytophagia</taxon>
        <taxon>Cytophagales</taxon>
        <taxon>Cyclobacteriaceae</taxon>
        <taxon>Algoriphagus</taxon>
    </lineage>
</organism>
<comment type="caution">
    <text evidence="1">The sequence shown here is derived from an EMBL/GenBank/DDBJ whole genome shotgun (WGS) entry which is preliminary data.</text>
</comment>
<proteinExistence type="predicted"/>
<evidence type="ECO:0000313" key="2">
    <source>
        <dbReference type="Proteomes" id="UP000766609"/>
    </source>
</evidence>
<evidence type="ECO:0000313" key="1">
    <source>
        <dbReference type="EMBL" id="MBY5951469.1"/>
    </source>
</evidence>
<sequence length="56" mass="6415">MEKLTNDQMENLVGGNDYCANLYATIFIGPFQGSDELYAMAVQYFDTYCRDYDPQA</sequence>